<name>A0ABW7YPY4_9ACTN</name>
<evidence type="ECO:0000256" key="8">
    <source>
        <dbReference type="SAM" id="Phobius"/>
    </source>
</evidence>
<evidence type="ECO:0000256" key="5">
    <source>
        <dbReference type="ARBA" id="ARBA00022692"/>
    </source>
</evidence>
<sequence>MKSGVAVPGKAVRLFGDRVSARVSVRTITVCALLACAAAALGALALAVGDYPIPLADVLAALAGEGPGGDRFIVADLRLPRVLCALLIGAGLGAAGAIFQSLTGNALASPDVIGFTTGAATGGILVIVLLAGDSAQVAAGALAGGGLVSTAVYVMSFKRGVQGYRLILMGIGITSILVSVNSYLLARAEVETAANAQRWLIGSLNGATWSDTAVLAVLLAALLPTAALMGGRLRLLGLGDEQARGLGLAVERSRLGLMLVAVAMTAAATAAAGPIAFVALAAPQLARRLTRASGEGMVSSAFMGALLLVAADFAAQRVIPGVQLPVGILTGVIGGLYLVALLTAQWRAGRG</sequence>
<dbReference type="EMBL" id="JBITGY010000002">
    <property type="protein sequence ID" value="MFI6497358.1"/>
    <property type="molecule type" value="Genomic_DNA"/>
</dbReference>
<evidence type="ECO:0000313" key="9">
    <source>
        <dbReference type="EMBL" id="MFI6497358.1"/>
    </source>
</evidence>
<dbReference type="Gene3D" id="1.10.3470.10">
    <property type="entry name" value="ABC transporter involved in vitamin B12 uptake, BtuC"/>
    <property type="match status" value="1"/>
</dbReference>
<feature type="transmembrane region" description="Helical" evidence="8">
    <location>
        <begin position="326"/>
        <end position="346"/>
    </location>
</feature>
<evidence type="ECO:0000256" key="7">
    <source>
        <dbReference type="ARBA" id="ARBA00023136"/>
    </source>
</evidence>
<feature type="transmembrane region" description="Helical" evidence="8">
    <location>
        <begin position="112"/>
        <end position="131"/>
    </location>
</feature>
<comment type="similarity">
    <text evidence="2">Belongs to the binding-protein-dependent transport system permease family. FecCD subfamily.</text>
</comment>
<feature type="transmembrane region" description="Helical" evidence="8">
    <location>
        <begin position="137"/>
        <end position="154"/>
    </location>
</feature>
<dbReference type="PANTHER" id="PTHR30472:SF24">
    <property type="entry name" value="FERRIC ENTEROBACTIN TRANSPORT SYSTEM PERMEASE PROTEIN FEPG"/>
    <property type="match status" value="1"/>
</dbReference>
<feature type="transmembrane region" description="Helical" evidence="8">
    <location>
        <begin position="166"/>
        <end position="186"/>
    </location>
</feature>
<protein>
    <submittedName>
        <fullName evidence="9">FecCD family ABC transporter permease</fullName>
    </submittedName>
</protein>
<keyword evidence="7 8" id="KW-0472">Membrane</keyword>
<evidence type="ECO:0000313" key="10">
    <source>
        <dbReference type="Proteomes" id="UP001612741"/>
    </source>
</evidence>
<comment type="subcellular location">
    <subcellularLocation>
        <location evidence="1">Cell membrane</location>
        <topology evidence="1">Multi-pass membrane protein</topology>
    </subcellularLocation>
</comment>
<reference evidence="9 10" key="1">
    <citation type="submission" date="2024-10" db="EMBL/GenBank/DDBJ databases">
        <title>The Natural Products Discovery Center: Release of the First 8490 Sequenced Strains for Exploring Actinobacteria Biosynthetic Diversity.</title>
        <authorList>
            <person name="Kalkreuter E."/>
            <person name="Kautsar S.A."/>
            <person name="Yang D."/>
            <person name="Bader C.D."/>
            <person name="Teijaro C.N."/>
            <person name="Fluegel L."/>
            <person name="Davis C.M."/>
            <person name="Simpson J.R."/>
            <person name="Lauterbach L."/>
            <person name="Steele A.D."/>
            <person name="Gui C."/>
            <person name="Meng S."/>
            <person name="Li G."/>
            <person name="Viehrig K."/>
            <person name="Ye F."/>
            <person name="Su P."/>
            <person name="Kiefer A.F."/>
            <person name="Nichols A."/>
            <person name="Cepeda A.J."/>
            <person name="Yan W."/>
            <person name="Fan B."/>
            <person name="Jiang Y."/>
            <person name="Adhikari A."/>
            <person name="Zheng C.-J."/>
            <person name="Schuster L."/>
            <person name="Cowan T.M."/>
            <person name="Smanski M.J."/>
            <person name="Chevrette M.G."/>
            <person name="De Carvalho L.P.S."/>
            <person name="Shen B."/>
        </authorList>
    </citation>
    <scope>NUCLEOTIDE SEQUENCE [LARGE SCALE GENOMIC DNA]</scope>
    <source>
        <strain evidence="9 10">NPDC050545</strain>
    </source>
</reference>
<dbReference type="PANTHER" id="PTHR30472">
    <property type="entry name" value="FERRIC ENTEROBACTIN TRANSPORT SYSTEM PERMEASE PROTEIN"/>
    <property type="match status" value="1"/>
</dbReference>
<keyword evidence="10" id="KW-1185">Reference proteome</keyword>
<dbReference type="InterPro" id="IPR037294">
    <property type="entry name" value="ABC_BtuC-like"/>
</dbReference>
<evidence type="ECO:0000256" key="2">
    <source>
        <dbReference type="ARBA" id="ARBA00007935"/>
    </source>
</evidence>
<feature type="transmembrane region" description="Helical" evidence="8">
    <location>
        <begin position="255"/>
        <end position="277"/>
    </location>
</feature>
<dbReference type="SUPFAM" id="SSF81345">
    <property type="entry name" value="ABC transporter involved in vitamin B12 uptake, BtuC"/>
    <property type="match status" value="1"/>
</dbReference>
<keyword evidence="4" id="KW-1003">Cell membrane</keyword>
<accession>A0ABW7YPY4</accession>
<comment type="caution">
    <text evidence="9">The sequence shown here is derived from an EMBL/GenBank/DDBJ whole genome shotgun (WGS) entry which is preliminary data.</text>
</comment>
<dbReference type="CDD" id="cd06550">
    <property type="entry name" value="TM_ABC_iron-siderophores_like"/>
    <property type="match status" value="1"/>
</dbReference>
<proteinExistence type="inferred from homology"/>
<feature type="transmembrane region" description="Helical" evidence="8">
    <location>
        <begin position="213"/>
        <end position="235"/>
    </location>
</feature>
<keyword evidence="5 8" id="KW-0812">Transmembrane</keyword>
<feature type="transmembrane region" description="Helical" evidence="8">
    <location>
        <begin position="23"/>
        <end position="48"/>
    </location>
</feature>
<dbReference type="RefSeq" id="WP_397080128.1">
    <property type="nucleotide sequence ID" value="NZ_JBITGY010000002.1"/>
</dbReference>
<dbReference type="InterPro" id="IPR000522">
    <property type="entry name" value="ABC_transptr_permease_BtuC"/>
</dbReference>
<evidence type="ECO:0000256" key="1">
    <source>
        <dbReference type="ARBA" id="ARBA00004651"/>
    </source>
</evidence>
<gene>
    <name evidence="9" type="ORF">ACIBG2_08245</name>
</gene>
<dbReference type="Pfam" id="PF01032">
    <property type="entry name" value="FecCD"/>
    <property type="match status" value="1"/>
</dbReference>
<dbReference type="Proteomes" id="UP001612741">
    <property type="component" value="Unassembled WGS sequence"/>
</dbReference>
<feature type="transmembrane region" description="Helical" evidence="8">
    <location>
        <begin position="79"/>
        <end position="100"/>
    </location>
</feature>
<evidence type="ECO:0000256" key="4">
    <source>
        <dbReference type="ARBA" id="ARBA00022475"/>
    </source>
</evidence>
<evidence type="ECO:0000256" key="6">
    <source>
        <dbReference type="ARBA" id="ARBA00022989"/>
    </source>
</evidence>
<feature type="transmembrane region" description="Helical" evidence="8">
    <location>
        <begin position="297"/>
        <end position="314"/>
    </location>
</feature>
<keyword evidence="3" id="KW-0813">Transport</keyword>
<organism evidence="9 10">
    <name type="scientific">Nonomuraea typhae</name>
    <dbReference type="NCBI Taxonomy" id="2603600"/>
    <lineage>
        <taxon>Bacteria</taxon>
        <taxon>Bacillati</taxon>
        <taxon>Actinomycetota</taxon>
        <taxon>Actinomycetes</taxon>
        <taxon>Streptosporangiales</taxon>
        <taxon>Streptosporangiaceae</taxon>
        <taxon>Nonomuraea</taxon>
    </lineage>
</organism>
<keyword evidence="6 8" id="KW-1133">Transmembrane helix</keyword>
<evidence type="ECO:0000256" key="3">
    <source>
        <dbReference type="ARBA" id="ARBA00022448"/>
    </source>
</evidence>